<dbReference type="GO" id="GO:0009423">
    <property type="term" value="P:chorismate biosynthetic process"/>
    <property type="evidence" value="ECO:0007669"/>
    <property type="project" value="UniProtKB-UniRule"/>
</dbReference>
<evidence type="ECO:0000256" key="5">
    <source>
        <dbReference type="ARBA" id="ARBA00023141"/>
    </source>
</evidence>
<dbReference type="PROSITE" id="PS00788">
    <property type="entry name" value="CHORISMATE_SYNTHASE_2"/>
    <property type="match status" value="1"/>
</dbReference>
<dbReference type="STRING" id="545695.TREAZ_3105"/>
<evidence type="ECO:0000256" key="4">
    <source>
        <dbReference type="ARBA" id="ARBA00022605"/>
    </source>
</evidence>
<dbReference type="GO" id="GO:0009073">
    <property type="term" value="P:aromatic amino acid family biosynthetic process"/>
    <property type="evidence" value="ECO:0007669"/>
    <property type="project" value="UniProtKB-KW"/>
</dbReference>
<feature type="binding site" evidence="7">
    <location>
        <begin position="311"/>
        <end position="315"/>
    </location>
    <ligand>
        <name>FMN</name>
        <dbReference type="ChEBI" id="CHEBI:58210"/>
    </ligand>
</feature>
<comment type="catalytic activity">
    <reaction evidence="7">
        <text>5-O-(1-carboxyvinyl)-3-phosphoshikimate = chorismate + phosphate</text>
        <dbReference type="Rhea" id="RHEA:21020"/>
        <dbReference type="ChEBI" id="CHEBI:29748"/>
        <dbReference type="ChEBI" id="CHEBI:43474"/>
        <dbReference type="ChEBI" id="CHEBI:57701"/>
        <dbReference type="EC" id="4.2.3.5"/>
    </reaction>
</comment>
<dbReference type="CDD" id="cd07304">
    <property type="entry name" value="Chorismate_synthase"/>
    <property type="match status" value="1"/>
</dbReference>
<dbReference type="Proteomes" id="UP000009222">
    <property type="component" value="Chromosome"/>
</dbReference>
<evidence type="ECO:0000256" key="6">
    <source>
        <dbReference type="ARBA" id="ARBA00023239"/>
    </source>
</evidence>
<keyword evidence="7" id="KW-0521">NADP</keyword>
<gene>
    <name evidence="7 8" type="primary">aroC</name>
    <name evidence="8" type="ordered locus">TREAZ_3105</name>
</gene>
<proteinExistence type="inferred from homology"/>
<dbReference type="EC" id="4.2.3.5" evidence="3 7"/>
<dbReference type="RefSeq" id="WP_015712451.1">
    <property type="nucleotide sequence ID" value="NC_015577.1"/>
</dbReference>
<keyword evidence="6 7" id="KW-0456">Lyase</keyword>
<dbReference type="GO" id="GO:0010181">
    <property type="term" value="F:FMN binding"/>
    <property type="evidence" value="ECO:0007669"/>
    <property type="project" value="TreeGrafter"/>
</dbReference>
<keyword evidence="4 7" id="KW-0028">Amino-acid biosynthesis</keyword>
<dbReference type="GO" id="GO:0004107">
    <property type="term" value="F:chorismate synthase activity"/>
    <property type="evidence" value="ECO:0007669"/>
    <property type="project" value="UniProtKB-UniRule"/>
</dbReference>
<evidence type="ECO:0000256" key="7">
    <source>
        <dbReference type="HAMAP-Rule" id="MF_00300"/>
    </source>
</evidence>
<name>F5YAG5_LEAAZ</name>
<dbReference type="eggNOG" id="COG0082">
    <property type="taxonomic scope" value="Bacteria"/>
</dbReference>
<dbReference type="HAMAP" id="MF_00300">
    <property type="entry name" value="Chorismate_synth"/>
    <property type="match status" value="1"/>
</dbReference>
<keyword evidence="5 7" id="KW-0057">Aromatic amino acid biosynthesis</keyword>
<protein>
    <recommendedName>
        <fullName evidence="3 7">Chorismate synthase</fullName>
        <shortName evidence="7">CS</shortName>
        <ecNumber evidence="3 7">4.2.3.5</ecNumber>
    </recommendedName>
    <alternativeName>
        <fullName evidence="7">5-enolpyruvylshikimate-3-phosphate phospholyase</fullName>
    </alternativeName>
</protein>
<sequence>MGGSSFGVLFKAATFGESHGPASGCVVDGCPAGLALDIEDIRHDLARRRPGGGGPATSRSEADEPEILSGVFEGKTLGSPIAILVRNKNQRPSDYDNLKDLYRPGHADWPWEAKYGFRDHRGGGRSSARETLGRVAAGAIARVFLSSLNIEIIAWTSSAAGIDGPGPGDPSFNWDEIENNPLRMGGKAAAAQAMEKIEALRQAGDSSGCAVSCVARNLPPGLGEPVFDKLDARIAAAMLSLGAAKAVEFGAGSSAAKSQGSVLNDRPMPAPGLFPDLPGGVPSVSWKTNNAGGVLGGLSTGMDLCFTVSFKPISSILQKQETVNRQGKAAELLIQGRHDICVGPRAVPVVEAMTALVLADLILLQRCALV</sequence>
<comment type="pathway">
    <text evidence="1 7">Metabolic intermediate biosynthesis; chorismate biosynthesis; chorismate from D-erythrose 4-phosphate and phosphoenolpyruvate: step 7/7.</text>
</comment>
<comment type="function">
    <text evidence="7">Catalyzes the anti-1,4-elimination of the C-3 phosphate and the C-6 proR hydrogen from 5-enolpyruvylshikimate-3-phosphate (EPSP) to yield chorismate, which is the branch point compound that serves as the starting substrate for the three terminal pathways of aromatic amino acid biosynthesis. This reaction introduces a second double bond into the aromatic ring system.</text>
</comment>
<comment type="similarity">
    <text evidence="2 7">Belongs to the chorismate synthase family.</text>
</comment>
<dbReference type="NCBIfam" id="TIGR00033">
    <property type="entry name" value="aroC"/>
    <property type="match status" value="1"/>
</dbReference>
<dbReference type="AlphaFoldDB" id="F5YAG5"/>
<dbReference type="PANTHER" id="PTHR21085">
    <property type="entry name" value="CHORISMATE SYNTHASE"/>
    <property type="match status" value="1"/>
</dbReference>
<dbReference type="InterPro" id="IPR020541">
    <property type="entry name" value="Chorismate_synthase_CS"/>
</dbReference>
<organism evidence="8 9">
    <name type="scientific">Leadbettera azotonutricia (strain ATCC BAA-888 / DSM 13862 / ZAS-9)</name>
    <name type="common">Treponema azotonutricium</name>
    <dbReference type="NCBI Taxonomy" id="545695"/>
    <lineage>
        <taxon>Bacteria</taxon>
        <taxon>Pseudomonadati</taxon>
        <taxon>Spirochaetota</taxon>
        <taxon>Spirochaetia</taxon>
        <taxon>Spirochaetales</taxon>
        <taxon>Breznakiellaceae</taxon>
        <taxon>Leadbettera</taxon>
    </lineage>
</organism>
<dbReference type="SUPFAM" id="SSF103263">
    <property type="entry name" value="Chorismate synthase, AroC"/>
    <property type="match status" value="1"/>
</dbReference>
<evidence type="ECO:0000256" key="3">
    <source>
        <dbReference type="ARBA" id="ARBA00013036"/>
    </source>
</evidence>
<dbReference type="GO" id="GO:0005829">
    <property type="term" value="C:cytosol"/>
    <property type="evidence" value="ECO:0007669"/>
    <property type="project" value="TreeGrafter"/>
</dbReference>
<comment type="cofactor">
    <cofactor evidence="7">
        <name>FMNH2</name>
        <dbReference type="ChEBI" id="CHEBI:57618"/>
    </cofactor>
    <text evidence="7">Reduced FMN (FMNH(2)).</text>
</comment>
<dbReference type="PANTHER" id="PTHR21085:SF0">
    <property type="entry name" value="CHORISMATE SYNTHASE"/>
    <property type="match status" value="1"/>
</dbReference>
<dbReference type="InterPro" id="IPR000453">
    <property type="entry name" value="Chorismate_synth"/>
</dbReference>
<keyword evidence="7" id="KW-0285">Flavoprotein</keyword>
<evidence type="ECO:0000313" key="9">
    <source>
        <dbReference type="Proteomes" id="UP000009222"/>
    </source>
</evidence>
<evidence type="ECO:0000313" key="8">
    <source>
        <dbReference type="EMBL" id="AEF82537.1"/>
    </source>
</evidence>
<feature type="binding site" evidence="7">
    <location>
        <begin position="125"/>
        <end position="127"/>
    </location>
    <ligand>
        <name>FMN</name>
        <dbReference type="ChEBI" id="CHEBI:58210"/>
    </ligand>
</feature>
<dbReference type="Gene3D" id="3.60.150.10">
    <property type="entry name" value="Chorismate synthase AroC"/>
    <property type="match status" value="1"/>
</dbReference>
<dbReference type="HOGENOM" id="CLU_034547_0_1_12"/>
<feature type="binding site" evidence="7">
    <location>
        <position position="48"/>
    </location>
    <ligand>
        <name>NADP(+)</name>
        <dbReference type="ChEBI" id="CHEBI:58349"/>
    </ligand>
</feature>
<dbReference type="NCBIfam" id="NF003793">
    <property type="entry name" value="PRK05382.1"/>
    <property type="match status" value="1"/>
</dbReference>
<evidence type="ECO:0000256" key="1">
    <source>
        <dbReference type="ARBA" id="ARBA00005044"/>
    </source>
</evidence>
<keyword evidence="7" id="KW-0288">FMN</keyword>
<dbReference type="FunCoup" id="F5YAG5">
    <property type="interactions" value="373"/>
</dbReference>
<keyword evidence="7" id="KW-0274">FAD</keyword>
<keyword evidence="9" id="KW-1185">Reference proteome</keyword>
<reference evidence="9" key="1">
    <citation type="submission" date="2009-12" db="EMBL/GenBank/DDBJ databases">
        <title>Complete sequence of Treponema azotonutricium strain ZAS-9.</title>
        <authorList>
            <person name="Tetu S.G."/>
            <person name="Matson E."/>
            <person name="Ren Q."/>
            <person name="Seshadri R."/>
            <person name="Elbourne L."/>
            <person name="Hassan K.A."/>
            <person name="Durkin A."/>
            <person name="Radune D."/>
            <person name="Mohamoud Y."/>
            <person name="Shay R."/>
            <person name="Jin S."/>
            <person name="Zhang X."/>
            <person name="Lucey K."/>
            <person name="Ballor N.R."/>
            <person name="Ottesen E."/>
            <person name="Rosenthal R."/>
            <person name="Allen A."/>
            <person name="Leadbetter J.R."/>
            <person name="Paulsen I.T."/>
        </authorList>
    </citation>
    <scope>NUCLEOTIDE SEQUENCE [LARGE SCALE GENOMIC DNA]</scope>
    <source>
        <strain evidence="9">ATCC BAA-888 / DSM 13862 / ZAS-9</strain>
    </source>
</reference>
<comment type="subunit">
    <text evidence="7">Homotetramer.</text>
</comment>
<dbReference type="InterPro" id="IPR035904">
    <property type="entry name" value="Chorismate_synth_AroC_sf"/>
</dbReference>
<dbReference type="EMBL" id="CP001841">
    <property type="protein sequence ID" value="AEF82537.1"/>
    <property type="molecule type" value="Genomic_DNA"/>
</dbReference>
<dbReference type="Pfam" id="PF01264">
    <property type="entry name" value="Chorismate_synt"/>
    <property type="match status" value="1"/>
</dbReference>
<evidence type="ECO:0000256" key="2">
    <source>
        <dbReference type="ARBA" id="ARBA00008014"/>
    </source>
</evidence>
<reference evidence="8 9" key="2">
    <citation type="journal article" date="2011" name="ISME J.">
        <title>RNA-seq reveals cooperative metabolic interactions between two termite-gut spirochete species in co-culture.</title>
        <authorList>
            <person name="Rosenthal A.Z."/>
            <person name="Matson E.G."/>
            <person name="Eldar A."/>
            <person name="Leadbetter J.R."/>
        </authorList>
    </citation>
    <scope>NUCLEOTIDE SEQUENCE [LARGE SCALE GENOMIC DNA]</scope>
    <source>
        <strain evidence="9">ATCC BAA-888 / DSM 13862 / ZAS-9</strain>
    </source>
</reference>
<comment type="caution">
    <text evidence="7">Lacks conserved residue(s) required for the propagation of feature annotation.</text>
</comment>
<dbReference type="GO" id="GO:0008652">
    <property type="term" value="P:amino acid biosynthetic process"/>
    <property type="evidence" value="ECO:0007669"/>
    <property type="project" value="UniProtKB-KW"/>
</dbReference>
<accession>F5YAG5</accession>
<dbReference type="KEGG" id="taz:TREAZ_3105"/>
<feature type="binding site" evidence="7">
    <location>
        <position position="296"/>
    </location>
    <ligand>
        <name>FMN</name>
        <dbReference type="ChEBI" id="CHEBI:58210"/>
    </ligand>
</feature>
<dbReference type="PIRSF" id="PIRSF001456">
    <property type="entry name" value="Chorismate_synth"/>
    <property type="match status" value="1"/>
</dbReference>
<dbReference type="InParanoid" id="F5YAG5"/>
<dbReference type="OrthoDB" id="9771806at2"/>
<feature type="binding site" evidence="7">
    <location>
        <position position="337"/>
    </location>
    <ligand>
        <name>FMN</name>
        <dbReference type="ChEBI" id="CHEBI:58210"/>
    </ligand>
</feature>
<dbReference type="UniPathway" id="UPA00053">
    <property type="reaction ID" value="UER00090"/>
</dbReference>